<evidence type="ECO:0000313" key="4">
    <source>
        <dbReference type="EMBL" id="PFH03200.1"/>
    </source>
</evidence>
<evidence type="ECO:0000259" key="1">
    <source>
        <dbReference type="Pfam" id="PF13612"/>
    </source>
</evidence>
<reference evidence="2 7" key="1">
    <citation type="submission" date="2017-09" db="EMBL/GenBank/DDBJ databases">
        <title>Evaluation of Pacific Biosciences Sequencing Technology to Finishing C. thermocellum Genome Sequences.</title>
        <authorList>
            <person name="Brown S."/>
        </authorList>
    </citation>
    <scope>NUCLEOTIDE SEQUENCE [LARGE SCALE GENOMIC DNA]</scope>
    <source>
        <strain evidence="2 7">AD2</strain>
    </source>
</reference>
<evidence type="ECO:0000313" key="3">
    <source>
        <dbReference type="EMBL" id="PFH03093.1"/>
    </source>
</evidence>
<dbReference type="AlphaFoldDB" id="A0AB36TD87"/>
<evidence type="ECO:0000313" key="6">
    <source>
        <dbReference type="EMBL" id="PFH03941.1"/>
    </source>
</evidence>
<dbReference type="NCBIfam" id="NF033520">
    <property type="entry name" value="transpos_IS982"/>
    <property type="match status" value="1"/>
</dbReference>
<sequence>MMELDKNYYIKEIENLKDFVTVAYIIIDDIYQKVTPPHIANRCNINNSVMSDSEIITICIVGELLTIDSEKAWLGFCKKNMRDLFPKFCDRTRFNRTRRNLHAVIEEIRKELSNLTGYAQQPYRIVDSIPIPVCKFGRAKFHKTFRGFGATYGKCPSKKEIYLGYKLHMLATLDGFITDFAITPANVDDRAGVWDLIDSYRRITLIGDKGYIGTEFAVELKEEKEIEILPVKRSNSKLQFPKAIRQLIFKLRRRIETSASQLTQQLNIEKVLAKSYWGFLARVKTKLLAYNLCYYINKLIGRDINFSRIKELVFG</sequence>
<dbReference type="EMBL" id="PDBW01000001">
    <property type="protein sequence ID" value="PFH01794.1"/>
    <property type="molecule type" value="Genomic_DNA"/>
</dbReference>
<dbReference type="GeneID" id="35806088"/>
<name>A0AB36TD87_ACETH</name>
<dbReference type="EMBL" id="PDBW01000001">
    <property type="protein sequence ID" value="PFH03093.1"/>
    <property type="molecule type" value="Genomic_DNA"/>
</dbReference>
<dbReference type="Pfam" id="PF13612">
    <property type="entry name" value="DDE_Tnp_1_3"/>
    <property type="match status" value="1"/>
</dbReference>
<evidence type="ECO:0000313" key="5">
    <source>
        <dbReference type="EMBL" id="PFH03269.1"/>
    </source>
</evidence>
<evidence type="ECO:0000313" key="7">
    <source>
        <dbReference type="Proteomes" id="UP000223596"/>
    </source>
</evidence>
<dbReference type="EMBL" id="PDBW01000001">
    <property type="protein sequence ID" value="PFH03269.1"/>
    <property type="molecule type" value="Genomic_DNA"/>
</dbReference>
<feature type="domain" description="Transposase DDE" evidence="1">
    <location>
        <begin position="124"/>
        <end position="270"/>
    </location>
</feature>
<dbReference type="Proteomes" id="UP000223596">
    <property type="component" value="Unassembled WGS sequence"/>
</dbReference>
<dbReference type="EMBL" id="PDBW01000001">
    <property type="protein sequence ID" value="PFH03200.1"/>
    <property type="molecule type" value="Genomic_DNA"/>
</dbReference>
<accession>A0AB36TD87</accession>
<dbReference type="EMBL" id="PDBW01000001">
    <property type="protein sequence ID" value="PFH03941.1"/>
    <property type="molecule type" value="Genomic_DNA"/>
</dbReference>
<gene>
    <name evidence="3" type="ORF">M972_111889</name>
    <name evidence="4" type="ORF">M972_112001</name>
    <name evidence="5" type="ORF">M972_112071</name>
    <name evidence="6" type="ORF">M972_112760</name>
    <name evidence="2" type="ORF">M972_11538</name>
</gene>
<organism evidence="2 7">
    <name type="scientific">Acetivibrio thermocellus AD2</name>
    <dbReference type="NCBI Taxonomy" id="1138384"/>
    <lineage>
        <taxon>Bacteria</taxon>
        <taxon>Bacillati</taxon>
        <taxon>Bacillota</taxon>
        <taxon>Clostridia</taxon>
        <taxon>Eubacteriales</taxon>
        <taxon>Oscillospiraceae</taxon>
        <taxon>Acetivibrio</taxon>
    </lineage>
</organism>
<dbReference type="RefSeq" id="WP_003512006.1">
    <property type="nucleotide sequence ID" value="NZ_CP013828.1"/>
</dbReference>
<proteinExistence type="predicted"/>
<protein>
    <submittedName>
        <fullName evidence="2">IS4 family transposase</fullName>
    </submittedName>
</protein>
<comment type="caution">
    <text evidence="2">The sequence shown here is derived from an EMBL/GenBank/DDBJ whole genome shotgun (WGS) entry which is preliminary data.</text>
</comment>
<evidence type="ECO:0000313" key="2">
    <source>
        <dbReference type="EMBL" id="PFH01794.1"/>
    </source>
</evidence>
<dbReference type="InterPro" id="IPR025668">
    <property type="entry name" value="Tnp_DDE_dom"/>
</dbReference>